<name>A0A0V0R6E7_PSEPJ</name>
<gene>
    <name evidence="3" type="ORF">PPERSA_05328</name>
</gene>
<dbReference type="PANTHER" id="PTHR12768">
    <property type="entry name" value="BECLIN 1"/>
    <property type="match status" value="1"/>
</dbReference>
<evidence type="ECO:0008006" key="5">
    <source>
        <dbReference type="Google" id="ProtNLM"/>
    </source>
</evidence>
<reference evidence="3 4" key="1">
    <citation type="journal article" date="2015" name="Sci. Rep.">
        <title>Genome of the facultative scuticociliatosis pathogen Pseudocohnilembus persalinus provides insight into its virulence through horizontal gene transfer.</title>
        <authorList>
            <person name="Xiong J."/>
            <person name="Wang G."/>
            <person name="Cheng J."/>
            <person name="Tian M."/>
            <person name="Pan X."/>
            <person name="Warren A."/>
            <person name="Jiang C."/>
            <person name="Yuan D."/>
            <person name="Miao W."/>
        </authorList>
    </citation>
    <scope>NUCLEOTIDE SEQUENCE [LARGE SCALE GENOMIC DNA]</scope>
    <source>
        <strain evidence="3">36N120E</strain>
    </source>
</reference>
<dbReference type="EMBL" id="LDAU01000042">
    <property type="protein sequence ID" value="KRX09936.1"/>
    <property type="molecule type" value="Genomic_DNA"/>
</dbReference>
<feature type="coiled-coil region" evidence="1">
    <location>
        <begin position="476"/>
        <end position="655"/>
    </location>
</feature>
<feature type="compositionally biased region" description="Low complexity" evidence="2">
    <location>
        <begin position="674"/>
        <end position="686"/>
    </location>
</feature>
<dbReference type="InterPro" id="IPR007243">
    <property type="entry name" value="Atg6/Beclin"/>
</dbReference>
<dbReference type="GO" id="GO:0000423">
    <property type="term" value="P:mitophagy"/>
    <property type="evidence" value="ECO:0007669"/>
    <property type="project" value="TreeGrafter"/>
</dbReference>
<evidence type="ECO:0000313" key="4">
    <source>
        <dbReference type="Proteomes" id="UP000054937"/>
    </source>
</evidence>
<dbReference type="InParanoid" id="A0A0V0R6E7"/>
<feature type="compositionally biased region" description="Low complexity" evidence="2">
    <location>
        <begin position="65"/>
        <end position="83"/>
    </location>
</feature>
<dbReference type="GO" id="GO:0045324">
    <property type="term" value="P:late endosome to vacuole transport"/>
    <property type="evidence" value="ECO:0007669"/>
    <property type="project" value="TreeGrafter"/>
</dbReference>
<dbReference type="Proteomes" id="UP000054937">
    <property type="component" value="Unassembled WGS sequence"/>
</dbReference>
<dbReference type="GO" id="GO:0030674">
    <property type="term" value="F:protein-macromolecule adaptor activity"/>
    <property type="evidence" value="ECO:0007669"/>
    <property type="project" value="TreeGrafter"/>
</dbReference>
<evidence type="ECO:0000256" key="2">
    <source>
        <dbReference type="SAM" id="MobiDB-lite"/>
    </source>
</evidence>
<evidence type="ECO:0000313" key="3">
    <source>
        <dbReference type="EMBL" id="KRX09936.1"/>
    </source>
</evidence>
<dbReference type="PANTHER" id="PTHR12768:SF4">
    <property type="entry name" value="BECLIN-1"/>
    <property type="match status" value="1"/>
</dbReference>
<dbReference type="GO" id="GO:0043548">
    <property type="term" value="F:phosphatidylinositol 3-kinase binding"/>
    <property type="evidence" value="ECO:0007669"/>
    <property type="project" value="TreeGrafter"/>
</dbReference>
<dbReference type="GO" id="GO:0000407">
    <property type="term" value="C:phagophore assembly site"/>
    <property type="evidence" value="ECO:0007669"/>
    <property type="project" value="TreeGrafter"/>
</dbReference>
<proteinExistence type="predicted"/>
<comment type="caution">
    <text evidence="3">The sequence shown here is derived from an EMBL/GenBank/DDBJ whole genome shotgun (WGS) entry which is preliminary data.</text>
</comment>
<feature type="compositionally biased region" description="Polar residues" evidence="2">
    <location>
        <begin position="687"/>
        <end position="702"/>
    </location>
</feature>
<dbReference type="SUPFAM" id="SSF53300">
    <property type="entry name" value="vWA-like"/>
    <property type="match status" value="1"/>
</dbReference>
<organism evidence="3 4">
    <name type="scientific">Pseudocohnilembus persalinus</name>
    <name type="common">Ciliate</name>
    <dbReference type="NCBI Taxonomy" id="266149"/>
    <lineage>
        <taxon>Eukaryota</taxon>
        <taxon>Sar</taxon>
        <taxon>Alveolata</taxon>
        <taxon>Ciliophora</taxon>
        <taxon>Intramacronucleata</taxon>
        <taxon>Oligohymenophorea</taxon>
        <taxon>Scuticociliatia</taxon>
        <taxon>Philasterida</taxon>
        <taxon>Pseudocohnilembidae</taxon>
        <taxon>Pseudocohnilembus</taxon>
    </lineage>
</organism>
<dbReference type="GO" id="GO:0034272">
    <property type="term" value="C:phosphatidylinositol 3-kinase complex, class III, type II"/>
    <property type="evidence" value="ECO:0007669"/>
    <property type="project" value="TreeGrafter"/>
</dbReference>
<dbReference type="Gene3D" id="3.40.50.410">
    <property type="entry name" value="von Willebrand factor, type A domain"/>
    <property type="match status" value="1"/>
</dbReference>
<dbReference type="CDD" id="cd00198">
    <property type="entry name" value="vWFA"/>
    <property type="match status" value="1"/>
</dbReference>
<dbReference type="GO" id="GO:0006995">
    <property type="term" value="P:cellular response to nitrogen starvation"/>
    <property type="evidence" value="ECO:0007669"/>
    <property type="project" value="TreeGrafter"/>
</dbReference>
<dbReference type="GO" id="GO:0034271">
    <property type="term" value="C:phosphatidylinositol 3-kinase complex, class III, type I"/>
    <property type="evidence" value="ECO:0007669"/>
    <property type="project" value="TreeGrafter"/>
</dbReference>
<keyword evidence="1" id="KW-0175">Coiled coil</keyword>
<keyword evidence="4" id="KW-1185">Reference proteome</keyword>
<dbReference type="GO" id="GO:0000045">
    <property type="term" value="P:autophagosome assembly"/>
    <property type="evidence" value="ECO:0007669"/>
    <property type="project" value="TreeGrafter"/>
</dbReference>
<feature type="region of interest" description="Disordered" evidence="2">
    <location>
        <begin position="57"/>
        <end position="83"/>
    </location>
</feature>
<protein>
    <recommendedName>
        <fullName evidence="5">VWFA domain-containing protein</fullName>
    </recommendedName>
</protein>
<dbReference type="AlphaFoldDB" id="A0A0V0R6E7"/>
<accession>A0A0V0R6E7</accession>
<evidence type="ECO:0000256" key="1">
    <source>
        <dbReference type="SAM" id="Coils"/>
    </source>
</evidence>
<sequence>MSKQCSLPAQQFPTEDINNITTQQTQNTFHFFPSTFQNIQTKNKITNNNSNKYIDHESEEKNTDNNENNENSDNSRTNSENKQLQQELLEQKQIQGQLDYLQNKNIISDINQQSNSSFGQQSQNTLQQKKNESLFSEEWEKWKGQNKLEINKNYKVFKVPKISNSNQNQTIIGVIDSSSSMQNCYKHMANEWNSKILPFCPQSRCIVFSDQTQIQTKLQDSPEMGTTEVEKAFIALNQQLQQPDVQNQVTIIFISDGCDNQDQTIIQRLEKLKSTIPQNKQINFITIGIGLEFPTKMAIKLRMMYHNVDNNTPPVFLLRNQREKDNWNVTFKIIKKFLVINKEIKLDDNVQQFPWSKSQQQIFENSFVFSSDNNLEYIHYENKPIKFLEKLTKQEVVDISRILLTEIQLQNISQNKENCSTDQINVLAIGALGAGFGLYWLSKNYGESVFGKIGAQEYKKALSQIEDKITLVISENQKINDLATQKTEQCNQLEDQINQLIKENDNINELLKAKTQEQNQKIEQEKQKYQELEIQLEKSNSEKQQNHLQMETLKTDLLTLQQKITEENNNYQLHIKQLKEINEKLEEKNLELESKITEDYSHTQNKNSEIELKLIEALQENEKIMNHLESCQNSLETVQNENKILIEENQNLHDQILGQNQKNQNHQKSHETHQSQQSQNSQGNESIYSQSQKKENLSQNQSQIENLENENLKLNENIIQLQNEKQHLLSLLQNIKSSVLENLQQI</sequence>
<dbReference type="InterPro" id="IPR036465">
    <property type="entry name" value="vWFA_dom_sf"/>
</dbReference>
<feature type="region of interest" description="Disordered" evidence="2">
    <location>
        <begin position="660"/>
        <end position="702"/>
    </location>
</feature>